<dbReference type="Gene3D" id="3.40.30.10">
    <property type="entry name" value="Glutaredoxin"/>
    <property type="match status" value="1"/>
</dbReference>
<feature type="signal peptide" evidence="1">
    <location>
        <begin position="1"/>
        <end position="17"/>
    </location>
</feature>
<protein>
    <submittedName>
        <fullName evidence="3">DUF5106 domain-containing protein</fullName>
    </submittedName>
</protein>
<dbReference type="InterPro" id="IPR013766">
    <property type="entry name" value="Thioredoxin_domain"/>
</dbReference>
<dbReference type="PROSITE" id="PS51352">
    <property type="entry name" value="THIOREDOXIN_2"/>
    <property type="match status" value="1"/>
</dbReference>
<reference evidence="3" key="2">
    <citation type="journal article" date="2021" name="PeerJ">
        <title>Extensive microbial diversity within the chicken gut microbiome revealed by metagenomics and culture.</title>
        <authorList>
            <person name="Gilroy R."/>
            <person name="Ravi A."/>
            <person name="Getino M."/>
            <person name="Pursley I."/>
            <person name="Horton D.L."/>
            <person name="Alikhan N.F."/>
            <person name="Baker D."/>
            <person name="Gharbi K."/>
            <person name="Hall N."/>
            <person name="Watson M."/>
            <person name="Adriaenssens E.M."/>
            <person name="Foster-Nyarko E."/>
            <person name="Jarju S."/>
            <person name="Secka A."/>
            <person name="Antonio M."/>
            <person name="Oren A."/>
            <person name="Chaudhuri R.R."/>
            <person name="La Ragione R."/>
            <person name="Hildebrand F."/>
            <person name="Pallen M.J."/>
        </authorList>
    </citation>
    <scope>NUCLEOTIDE SEQUENCE</scope>
    <source>
        <strain evidence="3">D5-748</strain>
    </source>
</reference>
<gene>
    <name evidence="3" type="ORF">IAC23_04940</name>
</gene>
<evidence type="ECO:0000256" key="1">
    <source>
        <dbReference type="SAM" id="SignalP"/>
    </source>
</evidence>
<keyword evidence="1" id="KW-0732">Signal</keyword>
<comment type="caution">
    <text evidence="3">The sequence shown here is derived from an EMBL/GenBank/DDBJ whole genome shotgun (WGS) entry which is preliminary data.</text>
</comment>
<dbReference type="Pfam" id="PF17127">
    <property type="entry name" value="DUF5106"/>
    <property type="match status" value="1"/>
</dbReference>
<evidence type="ECO:0000313" key="4">
    <source>
        <dbReference type="Proteomes" id="UP000823619"/>
    </source>
</evidence>
<accession>A0A9D9EBT6</accession>
<organism evidence="3 4">
    <name type="scientific">Candidatus Cryptobacteroides merdavium</name>
    <dbReference type="NCBI Taxonomy" id="2840769"/>
    <lineage>
        <taxon>Bacteria</taxon>
        <taxon>Pseudomonadati</taxon>
        <taxon>Bacteroidota</taxon>
        <taxon>Bacteroidia</taxon>
        <taxon>Bacteroidales</taxon>
        <taxon>Candidatus Cryptobacteroides</taxon>
    </lineage>
</organism>
<dbReference type="Proteomes" id="UP000823619">
    <property type="component" value="Unassembled WGS sequence"/>
</dbReference>
<proteinExistence type="predicted"/>
<feature type="domain" description="Thioredoxin" evidence="2">
    <location>
        <begin position="182"/>
        <end position="322"/>
    </location>
</feature>
<feature type="chain" id="PRO_5038974605" evidence="1">
    <location>
        <begin position="18"/>
        <end position="323"/>
    </location>
</feature>
<name>A0A9D9EBT6_9BACT</name>
<dbReference type="PROSITE" id="PS51257">
    <property type="entry name" value="PROKAR_LIPOPROTEIN"/>
    <property type="match status" value="1"/>
</dbReference>
<evidence type="ECO:0000313" key="3">
    <source>
        <dbReference type="EMBL" id="MBO8445026.1"/>
    </source>
</evidence>
<evidence type="ECO:0000259" key="2">
    <source>
        <dbReference type="PROSITE" id="PS51352"/>
    </source>
</evidence>
<dbReference type="EMBL" id="JADIMO010000058">
    <property type="protein sequence ID" value="MBO8445026.1"/>
    <property type="molecule type" value="Genomic_DNA"/>
</dbReference>
<dbReference type="AlphaFoldDB" id="A0A9D9EBT6"/>
<dbReference type="SUPFAM" id="SSF52833">
    <property type="entry name" value="Thioredoxin-like"/>
    <property type="match status" value="1"/>
</dbReference>
<sequence length="323" mass="35866">MKNIISVLLILPAVLFALCSCGSRSQDAVSGPRPFPSVSVPGVITDRSEAAEYMAGHFWDEFTDTASVFACDSAFVNGVRKGDLEQAFADYAGILGMVDLKQAEASVKRLYSRIESFEKRDTSTNVFEAVAALAERYLYDPNSPFRNEDYYLPFVEGLSGYEGFSGVERAAYAYTAQMCSLNRTGEKAADFEFSDKNGNIRSLYGIEAGCTLLFFSNPGCEACKSIINALESDPAVDRLISEKKLAVANIYIDEDIASWYSCMPIYPDNWYNGYDPNFIIRTDLLYNVRAIPSLYLLDRDKRVIMKDAPEPRVLSYIASLAAE</sequence>
<dbReference type="InterPro" id="IPR033395">
    <property type="entry name" value="DUF5106"/>
</dbReference>
<reference evidence="3" key="1">
    <citation type="submission" date="2020-10" db="EMBL/GenBank/DDBJ databases">
        <authorList>
            <person name="Gilroy R."/>
        </authorList>
    </citation>
    <scope>NUCLEOTIDE SEQUENCE</scope>
    <source>
        <strain evidence="3">D5-748</strain>
    </source>
</reference>
<dbReference type="InterPro" id="IPR036249">
    <property type="entry name" value="Thioredoxin-like_sf"/>
</dbReference>